<evidence type="ECO:0000313" key="5">
    <source>
        <dbReference type="EMBL" id="NEX63722.1"/>
    </source>
</evidence>
<dbReference type="AlphaFoldDB" id="A0A6B3SYF1"/>
<accession>A0A6B3SYF1</accession>
<dbReference type="FunFam" id="3.30.300.30:FF:000008">
    <property type="entry name" value="2,3-dihydroxybenzoate-AMP ligase"/>
    <property type="match status" value="1"/>
</dbReference>
<evidence type="ECO:0000256" key="2">
    <source>
        <dbReference type="ARBA" id="ARBA00022598"/>
    </source>
</evidence>
<feature type="domain" description="AMP-dependent synthetase/ligase" evidence="3">
    <location>
        <begin position="11"/>
        <end position="377"/>
    </location>
</feature>
<protein>
    <submittedName>
        <fullName evidence="5">Long-chain-fatty-acid--CoA ligase</fullName>
    </submittedName>
</protein>
<dbReference type="SUPFAM" id="SSF56801">
    <property type="entry name" value="Acetyl-CoA synthetase-like"/>
    <property type="match status" value="1"/>
</dbReference>
<reference evidence="5 6" key="1">
    <citation type="submission" date="2020-02" db="EMBL/GenBank/DDBJ databases">
        <authorList>
            <person name="Kim M.K."/>
        </authorList>
    </citation>
    <scope>NUCLEOTIDE SEQUENCE [LARGE SCALE GENOMIC DNA]</scope>
    <source>
        <strain evidence="5 6">17J57-3</strain>
    </source>
</reference>
<dbReference type="PANTHER" id="PTHR43767">
    <property type="entry name" value="LONG-CHAIN-FATTY-ACID--COA LIGASE"/>
    <property type="match status" value="1"/>
</dbReference>
<comment type="caution">
    <text evidence="5">The sequence shown here is derived from an EMBL/GenBank/DDBJ whole genome shotgun (WGS) entry which is preliminary data.</text>
</comment>
<evidence type="ECO:0000259" key="3">
    <source>
        <dbReference type="Pfam" id="PF00501"/>
    </source>
</evidence>
<dbReference type="PANTHER" id="PTHR43767:SF1">
    <property type="entry name" value="NONRIBOSOMAL PEPTIDE SYNTHASE PES1 (EUROFUNG)-RELATED"/>
    <property type="match status" value="1"/>
</dbReference>
<name>A0A6B3SYF1_9BURK</name>
<organism evidence="5 6">
    <name type="scientific">Noviherbaspirillum galbum</name>
    <dbReference type="NCBI Taxonomy" id="2709383"/>
    <lineage>
        <taxon>Bacteria</taxon>
        <taxon>Pseudomonadati</taxon>
        <taxon>Pseudomonadota</taxon>
        <taxon>Betaproteobacteria</taxon>
        <taxon>Burkholderiales</taxon>
        <taxon>Oxalobacteraceae</taxon>
        <taxon>Noviherbaspirillum</taxon>
    </lineage>
</organism>
<dbReference type="Pfam" id="PF00501">
    <property type="entry name" value="AMP-binding"/>
    <property type="match status" value="1"/>
</dbReference>
<gene>
    <name evidence="5" type="ORF">G3574_21810</name>
</gene>
<dbReference type="Gene3D" id="3.30.300.30">
    <property type="match status" value="1"/>
</dbReference>
<dbReference type="InterPro" id="IPR050237">
    <property type="entry name" value="ATP-dep_AMP-bd_enzyme"/>
</dbReference>
<dbReference type="RefSeq" id="WP_163967654.1">
    <property type="nucleotide sequence ID" value="NZ_JAAIVB010000074.1"/>
</dbReference>
<dbReference type="Pfam" id="PF13193">
    <property type="entry name" value="AMP-binding_C"/>
    <property type="match status" value="1"/>
</dbReference>
<keyword evidence="2 5" id="KW-0436">Ligase</keyword>
<evidence type="ECO:0000256" key="1">
    <source>
        <dbReference type="ARBA" id="ARBA00006432"/>
    </source>
</evidence>
<dbReference type="Proteomes" id="UP000482155">
    <property type="component" value="Unassembled WGS sequence"/>
</dbReference>
<comment type="similarity">
    <text evidence="1">Belongs to the ATP-dependent AMP-binding enzyme family.</text>
</comment>
<keyword evidence="6" id="KW-1185">Reference proteome</keyword>
<sequence>MRDTTLTEAVRRQSRERPGDTAFITPERTWTFAQIHEESSRVAQGLASLGIGPGDRVACLTKQTDRAVVLLMAACKVGAVGMPVNWRLAPPEIEYVLNNGEARFLMIDEVFQEALARISVPSLRLTVASDAKADGKNLPLFDAWRAGFQPEDPGHEANPDDTALQLFSSGTTGLPKGIELTHANLTLMNELYAESTGFDGARSVFFNALPIFHIAGINSAFMPLIEGGRNLLLPDFDPARVIAAIGEHRVSHTFLVPAMMLFMLQTPGVEKADFSSLELIAYGGSPAGEKLMIDAQRVFGCKLLQIYGMTEAAGTLTALSPEDHDPGGARAHLLRSAGKPIRSVDMRIVDPGTLEEVGEGEVGEVVVRALHNMKGYWRNPRATAEVFPHGRDERGGWMRTGDAGYLREGYLYIHDRIKDMIISGGENIYPAEVENALSYHPAVAECAVIGVPDEKWGEAVKACVVLKPNASADAREIITFTRERLAHYKCPKSVDIVAALPRNPSGKLLKRILREPYWKDAARQVS</sequence>
<dbReference type="InterPro" id="IPR045851">
    <property type="entry name" value="AMP-bd_C_sf"/>
</dbReference>
<proteinExistence type="inferred from homology"/>
<evidence type="ECO:0000259" key="4">
    <source>
        <dbReference type="Pfam" id="PF13193"/>
    </source>
</evidence>
<dbReference type="Gene3D" id="3.40.50.12780">
    <property type="entry name" value="N-terminal domain of ligase-like"/>
    <property type="match status" value="1"/>
</dbReference>
<dbReference type="InterPro" id="IPR042099">
    <property type="entry name" value="ANL_N_sf"/>
</dbReference>
<evidence type="ECO:0000313" key="6">
    <source>
        <dbReference type="Proteomes" id="UP000482155"/>
    </source>
</evidence>
<dbReference type="InterPro" id="IPR000873">
    <property type="entry name" value="AMP-dep_synth/lig_dom"/>
</dbReference>
<dbReference type="EMBL" id="JAAIVB010000074">
    <property type="protein sequence ID" value="NEX63722.1"/>
    <property type="molecule type" value="Genomic_DNA"/>
</dbReference>
<dbReference type="GO" id="GO:0016878">
    <property type="term" value="F:acid-thiol ligase activity"/>
    <property type="evidence" value="ECO:0007669"/>
    <property type="project" value="UniProtKB-ARBA"/>
</dbReference>
<dbReference type="NCBIfam" id="NF004837">
    <property type="entry name" value="PRK06187.1"/>
    <property type="match status" value="1"/>
</dbReference>
<dbReference type="InterPro" id="IPR025110">
    <property type="entry name" value="AMP-bd_C"/>
</dbReference>
<feature type="domain" description="AMP-binding enzyme C-terminal" evidence="4">
    <location>
        <begin position="432"/>
        <end position="507"/>
    </location>
</feature>